<protein>
    <recommendedName>
        <fullName evidence="3">Transposase</fullName>
    </recommendedName>
</protein>
<proteinExistence type="predicted"/>
<evidence type="ECO:0008006" key="3">
    <source>
        <dbReference type="Google" id="ProtNLM"/>
    </source>
</evidence>
<evidence type="ECO:0000313" key="1">
    <source>
        <dbReference type="EMBL" id="AEM49284.1"/>
    </source>
</evidence>
<evidence type="ECO:0000313" key="2">
    <source>
        <dbReference type="Proteomes" id="UP000009220"/>
    </source>
</evidence>
<dbReference type="AlphaFoldDB" id="G0JLX2"/>
<organism evidence="1 2">
    <name type="scientific">Acidithiobacillus ferrivorans SS3</name>
    <dbReference type="NCBI Taxonomy" id="743299"/>
    <lineage>
        <taxon>Bacteria</taxon>
        <taxon>Pseudomonadati</taxon>
        <taxon>Pseudomonadota</taxon>
        <taxon>Acidithiobacillia</taxon>
        <taxon>Acidithiobacillales</taxon>
        <taxon>Acidithiobacillaceae</taxon>
        <taxon>Acidithiobacillus</taxon>
    </lineage>
</organism>
<gene>
    <name evidence="1" type="ORF">Acife_3223</name>
</gene>
<accession>G0JLX2</accession>
<dbReference type="EMBL" id="CP002985">
    <property type="protein sequence ID" value="AEM49284.1"/>
    <property type="molecule type" value="Genomic_DNA"/>
</dbReference>
<dbReference type="HOGENOM" id="CLU_2079627_0_0_6"/>
<name>G0JLX2_9PROT</name>
<dbReference type="KEGG" id="afi:Acife_3223"/>
<reference evidence="1 2" key="1">
    <citation type="journal article" date="2011" name="J. Bacteriol.">
        <title>Draft genome of the psychrotolerant acidophile Acidithiobacillus ferrivorans SS3.</title>
        <authorList>
            <person name="Liljeqvist M."/>
            <person name="Valdes J."/>
            <person name="Holmes D.S."/>
            <person name="Dopson M."/>
        </authorList>
    </citation>
    <scope>NUCLEOTIDE SEQUENCE [LARGE SCALE GENOMIC DNA]</scope>
    <source>
        <strain evidence="1 2">SS3</strain>
    </source>
</reference>
<dbReference type="Proteomes" id="UP000009220">
    <property type="component" value="Chromosome"/>
</dbReference>
<sequence length="117" mass="13075">MFAKRLQMGGHPPVSNGNDRRGFSVILVQGDVPAALKINQPHAVFRFHLFVSNGDGRPHPITAWMCHSEGFPHHASNRSLQMEIKTIGIDLAKNVFQVHALDSRGKVVLLKPFCRDR</sequence>